<dbReference type="RefSeq" id="WP_094368340.1">
    <property type="nucleotide sequence ID" value="NZ_NOJY02000014.1"/>
</dbReference>
<keyword evidence="9 12" id="KW-1133">Transmembrane helix</keyword>
<feature type="transmembrane region" description="Helical" evidence="12">
    <location>
        <begin position="371"/>
        <end position="391"/>
    </location>
</feature>
<dbReference type="CDD" id="cd00212">
    <property type="entry name" value="PTS_IIB_glc"/>
    <property type="match status" value="1"/>
</dbReference>
<dbReference type="Proteomes" id="UP000215694">
    <property type="component" value="Unassembled WGS sequence"/>
</dbReference>
<evidence type="ECO:0000256" key="11">
    <source>
        <dbReference type="PROSITE-ProRule" id="PRU00421"/>
    </source>
</evidence>
<evidence type="ECO:0000256" key="7">
    <source>
        <dbReference type="ARBA" id="ARBA00022692"/>
    </source>
</evidence>
<evidence type="ECO:0000256" key="3">
    <source>
        <dbReference type="ARBA" id="ARBA00022475"/>
    </source>
</evidence>
<dbReference type="GO" id="GO:0016301">
    <property type="term" value="F:kinase activity"/>
    <property type="evidence" value="ECO:0007669"/>
    <property type="project" value="UniProtKB-KW"/>
</dbReference>
<dbReference type="AlphaFoldDB" id="A0A371J3Q0"/>
<dbReference type="InterPro" id="IPR050558">
    <property type="entry name" value="PTS_Sugar-Specific_Components"/>
</dbReference>
<dbReference type="InterPro" id="IPR013013">
    <property type="entry name" value="PTS_EIIC_1"/>
</dbReference>
<dbReference type="GO" id="GO:0008982">
    <property type="term" value="F:protein-N(PI)-phosphohistidine-sugar phosphotransferase activity"/>
    <property type="evidence" value="ECO:0007669"/>
    <property type="project" value="InterPro"/>
</dbReference>
<accession>A0A371J3Q0</accession>
<keyword evidence="8" id="KW-0418">Kinase</keyword>
<comment type="caution">
    <text evidence="15">The sequence shown here is derived from an EMBL/GenBank/DDBJ whole genome shotgun (WGS) entry which is preliminary data.</text>
</comment>
<dbReference type="SUPFAM" id="SSF55604">
    <property type="entry name" value="Glucose permease domain IIB"/>
    <property type="match status" value="1"/>
</dbReference>
<keyword evidence="4 15" id="KW-0762">Sugar transport</keyword>
<reference evidence="15 16" key="1">
    <citation type="journal article" date="2017" name="Genome Announc.">
        <title>Draft Genome Sequence of Romboutsia weinsteinii sp. nov. Strain CCRI-19649(T) Isolated from Surface Water.</title>
        <authorList>
            <person name="Maheux A.F."/>
            <person name="Boudreau D.K."/>
            <person name="Berube E."/>
            <person name="Boissinot M."/>
            <person name="Cantin P."/>
            <person name="Raymond F."/>
            <person name="Corbeil J."/>
            <person name="Omar R.F."/>
            <person name="Bergeron M.G."/>
        </authorList>
    </citation>
    <scope>NUCLEOTIDE SEQUENCE [LARGE SCALE GENOMIC DNA]</scope>
    <source>
        <strain evidence="15 16">CCRI-19649</strain>
    </source>
</reference>
<dbReference type="PROSITE" id="PS01035">
    <property type="entry name" value="PTS_EIIB_TYPE_1_CYS"/>
    <property type="match status" value="1"/>
</dbReference>
<evidence type="ECO:0000256" key="1">
    <source>
        <dbReference type="ARBA" id="ARBA00004651"/>
    </source>
</evidence>
<dbReference type="Gene3D" id="3.30.1360.60">
    <property type="entry name" value="Glucose permease domain IIB"/>
    <property type="match status" value="1"/>
</dbReference>
<dbReference type="GO" id="GO:0015771">
    <property type="term" value="P:trehalose transport"/>
    <property type="evidence" value="ECO:0007669"/>
    <property type="project" value="TreeGrafter"/>
</dbReference>
<feature type="transmembrane region" description="Helical" evidence="12">
    <location>
        <begin position="150"/>
        <end position="173"/>
    </location>
</feature>
<dbReference type="GO" id="GO:0005886">
    <property type="term" value="C:plasma membrane"/>
    <property type="evidence" value="ECO:0007669"/>
    <property type="project" value="UniProtKB-SubCell"/>
</dbReference>
<evidence type="ECO:0000256" key="4">
    <source>
        <dbReference type="ARBA" id="ARBA00022597"/>
    </source>
</evidence>
<dbReference type="GO" id="GO:0009401">
    <property type="term" value="P:phosphoenolpyruvate-dependent sugar phosphotransferase system"/>
    <property type="evidence" value="ECO:0007669"/>
    <property type="project" value="UniProtKB-KW"/>
</dbReference>
<keyword evidence="2" id="KW-0813">Transport</keyword>
<keyword evidence="5" id="KW-0808">Transferase</keyword>
<dbReference type="Pfam" id="PF00367">
    <property type="entry name" value="PTS_EIIB"/>
    <property type="match status" value="1"/>
</dbReference>
<dbReference type="InterPro" id="IPR018113">
    <property type="entry name" value="PTrfase_EIIB_Cys"/>
</dbReference>
<keyword evidence="3" id="KW-1003">Cell membrane</keyword>
<feature type="transmembrane region" description="Helical" evidence="12">
    <location>
        <begin position="296"/>
        <end position="319"/>
    </location>
</feature>
<sequence>MENKYKKIAQDILACIGGKENVISLAHCATRLRFIVKDKDIIVKEKAEEVENVKGVFFTSGQYQIILGTGIVNKVYAELEKLGVSVSTKDEQKEVVQKETNKLKRAMRVLADVFVPIIPVIGATGLFLGLKGVIFNDMVLSLFGLSAANIPPYFMTLVSVLTDTAFAFLPALICWSAFKVFGGMPIIGFVLGLMLVSPALPNAYDVANPSSGVDPIMAFGFIPIVGYQGSVLTALITGCLGANLEKKLRKIMPDVLDLMFTPFFVLLIMMVVSLLVLGPILHIVEVGLVSVIENLVHLPFGIGGFIIGFTYPLAVLTGLHHTYLMIETSLLASTGFNPVITLCAMYAFANAGTCLAITMKAKKKSVKVTGVSATISQLLGVSEPALFGVVMRYNLKPMYIMLLVSSISGGLLSIFNVQSNSYGLGGVPSLLMYIYDYKQLFLYAAISLFALVSSFALTCMFAIPKEVMREDSTEVNA</sequence>
<evidence type="ECO:0000256" key="5">
    <source>
        <dbReference type="ARBA" id="ARBA00022679"/>
    </source>
</evidence>
<organism evidence="15 16">
    <name type="scientific">Romboutsia weinsteinii</name>
    <dbReference type="NCBI Taxonomy" id="2020949"/>
    <lineage>
        <taxon>Bacteria</taxon>
        <taxon>Bacillati</taxon>
        <taxon>Bacillota</taxon>
        <taxon>Clostridia</taxon>
        <taxon>Peptostreptococcales</taxon>
        <taxon>Peptostreptococcaceae</taxon>
        <taxon>Romboutsia</taxon>
    </lineage>
</organism>
<dbReference type="FunFam" id="3.30.1360.60:FF:000001">
    <property type="entry name" value="PTS system glucose-specific IIBC component PtsG"/>
    <property type="match status" value="1"/>
</dbReference>
<dbReference type="InterPro" id="IPR001996">
    <property type="entry name" value="PTS_IIB_1"/>
</dbReference>
<evidence type="ECO:0000256" key="10">
    <source>
        <dbReference type="ARBA" id="ARBA00023136"/>
    </source>
</evidence>
<keyword evidence="10 12" id="KW-0472">Membrane</keyword>
<dbReference type="InterPro" id="IPR003352">
    <property type="entry name" value="PTS_EIIC"/>
</dbReference>
<dbReference type="OrthoDB" id="92465at2"/>
<feature type="transmembrane region" description="Helical" evidence="12">
    <location>
        <begin position="220"/>
        <end position="242"/>
    </location>
</feature>
<dbReference type="GO" id="GO:0090589">
    <property type="term" value="F:protein-phosphocysteine-trehalose phosphotransferase system transporter activity"/>
    <property type="evidence" value="ECO:0007669"/>
    <property type="project" value="TreeGrafter"/>
</dbReference>
<evidence type="ECO:0000256" key="6">
    <source>
        <dbReference type="ARBA" id="ARBA00022683"/>
    </source>
</evidence>
<feature type="transmembrane region" description="Helical" evidence="12">
    <location>
        <begin position="109"/>
        <end position="130"/>
    </location>
</feature>
<keyword evidence="7 12" id="KW-0812">Transmembrane</keyword>
<dbReference type="Pfam" id="PF02378">
    <property type="entry name" value="PTS_EIIC"/>
    <property type="match status" value="1"/>
</dbReference>
<evidence type="ECO:0000259" key="13">
    <source>
        <dbReference type="PROSITE" id="PS51098"/>
    </source>
</evidence>
<feature type="transmembrane region" description="Helical" evidence="12">
    <location>
        <begin position="440"/>
        <end position="463"/>
    </location>
</feature>
<gene>
    <name evidence="15" type="ORF">CHL78_009940</name>
</gene>
<feature type="transmembrane region" description="Helical" evidence="12">
    <location>
        <begin position="398"/>
        <end position="420"/>
    </location>
</feature>
<dbReference type="NCBIfam" id="TIGR00826">
    <property type="entry name" value="EIIB_glc"/>
    <property type="match status" value="1"/>
</dbReference>
<evidence type="ECO:0000256" key="8">
    <source>
        <dbReference type="ARBA" id="ARBA00022777"/>
    </source>
</evidence>
<keyword evidence="6" id="KW-0598">Phosphotransferase system</keyword>
<evidence type="ECO:0000256" key="12">
    <source>
        <dbReference type="SAM" id="Phobius"/>
    </source>
</evidence>
<evidence type="ECO:0000313" key="16">
    <source>
        <dbReference type="Proteomes" id="UP000215694"/>
    </source>
</evidence>
<evidence type="ECO:0000256" key="9">
    <source>
        <dbReference type="ARBA" id="ARBA00022989"/>
    </source>
</evidence>
<name>A0A371J3Q0_9FIRM</name>
<evidence type="ECO:0000259" key="14">
    <source>
        <dbReference type="PROSITE" id="PS51103"/>
    </source>
</evidence>
<protein>
    <submittedName>
        <fullName evidence="15">PTS sugar transporter subunit IIA</fullName>
    </submittedName>
</protein>
<feature type="domain" description="PTS EIIC type-1" evidence="14">
    <location>
        <begin position="121"/>
        <end position="477"/>
    </location>
</feature>
<dbReference type="PROSITE" id="PS51103">
    <property type="entry name" value="PTS_EIIC_TYPE_1"/>
    <property type="match status" value="1"/>
</dbReference>
<proteinExistence type="predicted"/>
<dbReference type="PROSITE" id="PS51098">
    <property type="entry name" value="PTS_EIIB_TYPE_1"/>
    <property type="match status" value="1"/>
</dbReference>
<feature type="transmembrane region" description="Helical" evidence="12">
    <location>
        <begin position="263"/>
        <end position="284"/>
    </location>
</feature>
<dbReference type="PANTHER" id="PTHR30175:SF7">
    <property type="entry name" value="NEGATIVE REGULATOR OF SACY ACTIVITY"/>
    <property type="match status" value="1"/>
</dbReference>
<keyword evidence="16" id="KW-1185">Reference proteome</keyword>
<dbReference type="PANTHER" id="PTHR30175">
    <property type="entry name" value="PHOSPHOTRANSFERASE SYSTEM TRANSPORT PROTEIN"/>
    <property type="match status" value="1"/>
</dbReference>
<evidence type="ECO:0000313" key="15">
    <source>
        <dbReference type="EMBL" id="RDY27297.1"/>
    </source>
</evidence>
<feature type="active site" description="Phosphocysteine intermediate; for EIIB activity" evidence="11">
    <location>
        <position position="28"/>
    </location>
</feature>
<feature type="domain" description="PTS EIIB type-1" evidence="13">
    <location>
        <begin position="6"/>
        <end position="89"/>
    </location>
</feature>
<evidence type="ECO:0000256" key="2">
    <source>
        <dbReference type="ARBA" id="ARBA00022448"/>
    </source>
</evidence>
<feature type="transmembrane region" description="Helical" evidence="12">
    <location>
        <begin position="180"/>
        <end position="200"/>
    </location>
</feature>
<dbReference type="EMBL" id="NOJY02000014">
    <property type="protein sequence ID" value="RDY27297.1"/>
    <property type="molecule type" value="Genomic_DNA"/>
</dbReference>
<comment type="subcellular location">
    <subcellularLocation>
        <location evidence="1">Cell membrane</location>
        <topology evidence="1">Multi-pass membrane protein</topology>
    </subcellularLocation>
</comment>
<dbReference type="InterPro" id="IPR036878">
    <property type="entry name" value="Glu_permease_IIB"/>
</dbReference>